<dbReference type="CDD" id="cd12148">
    <property type="entry name" value="fungal_TF_MHR"/>
    <property type="match status" value="1"/>
</dbReference>
<evidence type="ECO:0000256" key="2">
    <source>
        <dbReference type="ARBA" id="ARBA00022723"/>
    </source>
</evidence>
<dbReference type="GO" id="GO:0003677">
    <property type="term" value="F:DNA binding"/>
    <property type="evidence" value="ECO:0007669"/>
    <property type="project" value="InterPro"/>
</dbReference>
<accession>A0A9P3L357</accession>
<evidence type="ECO:0000259" key="6">
    <source>
        <dbReference type="PROSITE" id="PS50048"/>
    </source>
</evidence>
<dbReference type="Pfam" id="PF04082">
    <property type="entry name" value="Fungal_trans"/>
    <property type="match status" value="1"/>
</dbReference>
<dbReference type="GO" id="GO:0006351">
    <property type="term" value="P:DNA-templated transcription"/>
    <property type="evidence" value="ECO:0007669"/>
    <property type="project" value="InterPro"/>
</dbReference>
<dbReference type="PANTHER" id="PTHR47338">
    <property type="entry name" value="ZN(II)2CYS6 TRANSCRIPTION FACTOR (EUROFUNG)-RELATED"/>
    <property type="match status" value="1"/>
</dbReference>
<comment type="subcellular location">
    <subcellularLocation>
        <location evidence="1">Nucleus</location>
    </subcellularLocation>
</comment>
<dbReference type="Gene3D" id="4.10.240.10">
    <property type="entry name" value="Zn(2)-C6 fungal-type DNA-binding domain"/>
    <property type="match status" value="1"/>
</dbReference>
<keyword evidence="3" id="KW-0805">Transcription regulation</keyword>
<dbReference type="InterPro" id="IPR001138">
    <property type="entry name" value="Zn2Cys6_DnaBD"/>
</dbReference>
<keyword evidence="5" id="KW-0539">Nucleus</keyword>
<evidence type="ECO:0000256" key="1">
    <source>
        <dbReference type="ARBA" id="ARBA00004123"/>
    </source>
</evidence>
<proteinExistence type="predicted"/>
<dbReference type="GeneID" id="68298426"/>
<name>A0A9P3L357_9PEZI</name>
<dbReference type="EMBL" id="BOLY01000009">
    <property type="protein sequence ID" value="GIZ49827.1"/>
    <property type="molecule type" value="Genomic_DNA"/>
</dbReference>
<evidence type="ECO:0000256" key="3">
    <source>
        <dbReference type="ARBA" id="ARBA00023015"/>
    </source>
</evidence>
<evidence type="ECO:0000256" key="4">
    <source>
        <dbReference type="ARBA" id="ARBA00023163"/>
    </source>
</evidence>
<dbReference type="InterPro" id="IPR007219">
    <property type="entry name" value="XnlR_reg_dom"/>
</dbReference>
<dbReference type="PROSITE" id="PS00463">
    <property type="entry name" value="ZN2_CY6_FUNGAL_1"/>
    <property type="match status" value="1"/>
</dbReference>
<dbReference type="InterPro" id="IPR050815">
    <property type="entry name" value="TF_fung"/>
</dbReference>
<protein>
    <recommendedName>
        <fullName evidence="6">Zn(2)-C6 fungal-type domain-containing protein</fullName>
    </recommendedName>
</protein>
<keyword evidence="4" id="KW-0804">Transcription</keyword>
<keyword evidence="8" id="KW-1185">Reference proteome</keyword>
<dbReference type="CDD" id="cd00067">
    <property type="entry name" value="GAL4"/>
    <property type="match status" value="1"/>
</dbReference>
<keyword evidence="2" id="KW-0479">Metal-binding</keyword>
<dbReference type="PANTHER" id="PTHR47338:SF16">
    <property type="entry name" value="TRANSCRIPTION FACTOR, PUTATIVE (AFU_ORTHOLOGUE AFUA_2G09360)-RELATED"/>
    <property type="match status" value="1"/>
</dbReference>
<dbReference type="PROSITE" id="PS50048">
    <property type="entry name" value="ZN2_CY6_FUNGAL_2"/>
    <property type="match status" value="1"/>
</dbReference>
<dbReference type="GO" id="GO:0000981">
    <property type="term" value="F:DNA-binding transcription factor activity, RNA polymerase II-specific"/>
    <property type="evidence" value="ECO:0007669"/>
    <property type="project" value="InterPro"/>
</dbReference>
<dbReference type="GO" id="GO:0008270">
    <property type="term" value="F:zinc ion binding"/>
    <property type="evidence" value="ECO:0007669"/>
    <property type="project" value="InterPro"/>
</dbReference>
<evidence type="ECO:0000313" key="7">
    <source>
        <dbReference type="EMBL" id="GIZ49827.1"/>
    </source>
</evidence>
<evidence type="ECO:0000256" key="5">
    <source>
        <dbReference type="ARBA" id="ARBA00023242"/>
    </source>
</evidence>
<dbReference type="Proteomes" id="UP000825890">
    <property type="component" value="Unassembled WGS sequence"/>
</dbReference>
<dbReference type="RefSeq" id="XP_044664314.1">
    <property type="nucleotide sequence ID" value="XM_044808379.1"/>
</dbReference>
<dbReference type="GO" id="GO:0005634">
    <property type="term" value="C:nucleus"/>
    <property type="evidence" value="ECO:0007669"/>
    <property type="project" value="UniProtKB-SubCell"/>
</dbReference>
<dbReference type="OrthoDB" id="1924787at2759"/>
<gene>
    <name evidence="7" type="ORF">CKM354_001285100</name>
</gene>
<dbReference type="SMART" id="SM00906">
    <property type="entry name" value="Fungal_trans"/>
    <property type="match status" value="1"/>
</dbReference>
<reference evidence="7 8" key="1">
    <citation type="submission" date="2021-01" db="EMBL/GenBank/DDBJ databases">
        <title>Cercospora kikuchii MAFF 305040 whole genome shotgun sequence.</title>
        <authorList>
            <person name="Kashiwa T."/>
            <person name="Suzuki T."/>
        </authorList>
    </citation>
    <scope>NUCLEOTIDE SEQUENCE [LARGE SCALE GENOMIC DNA]</scope>
    <source>
        <strain evidence="7 8">MAFF 305040</strain>
    </source>
</reference>
<dbReference type="AlphaFoldDB" id="A0A9P3L357"/>
<sequence length="534" mass="60104">MRRPTACAECRSTKRRCTRADGQQKCNYCTRKSRPCSLDRRRDAQVVSAVHVAPTARHADSTSSAIFLEYGEAVVEDMVSSYLILIHDRPHSLFHVSSLWTSVRQRSISPALLLNLCALGSRLSSKSHIRDMAAGLTARAKRELQGQIEQISVENVQAYILLANIYAAELAPHLETLYFGIANRMAQILGLHRPDPSLGLIQRETNCRIWWTLVMADNWCSAGLGIPRQLAHAASDDMPLPFDEFTFQRLEPGEPPLPATALTEGLWAHMIRLVDLLGPIHQLNRLVAGHDIDADAADSRAAHIARRLDDWPATLPHDTTETDANLESHRSRGLGGPFVALHLGYHHYSTLLYFRYLDTTAATSTIARSYAQSCRQHASSYSQLLRKSRQTQGCEAVFATVAHMTAVSSSVHLHTLLFGRDDEVKQARTDLLSNFAALIDLKKYWPCLDHIMKRLLLFQEACLQSETSATHRVDQWMVKFLTEHSLPLERRIEPCQISQISTPSQWSESSQTQHSPRTREWMANQALSTLWHVD</sequence>
<evidence type="ECO:0000313" key="8">
    <source>
        <dbReference type="Proteomes" id="UP000825890"/>
    </source>
</evidence>
<dbReference type="InterPro" id="IPR036864">
    <property type="entry name" value="Zn2-C6_fun-type_DNA-bd_sf"/>
</dbReference>
<comment type="caution">
    <text evidence="7">The sequence shown here is derived from an EMBL/GenBank/DDBJ whole genome shotgun (WGS) entry which is preliminary data.</text>
</comment>
<organism evidence="7 8">
    <name type="scientific">Cercospora kikuchii</name>
    <dbReference type="NCBI Taxonomy" id="84275"/>
    <lineage>
        <taxon>Eukaryota</taxon>
        <taxon>Fungi</taxon>
        <taxon>Dikarya</taxon>
        <taxon>Ascomycota</taxon>
        <taxon>Pezizomycotina</taxon>
        <taxon>Dothideomycetes</taxon>
        <taxon>Dothideomycetidae</taxon>
        <taxon>Mycosphaerellales</taxon>
        <taxon>Mycosphaerellaceae</taxon>
        <taxon>Cercospora</taxon>
    </lineage>
</organism>
<feature type="domain" description="Zn(2)-C6 fungal-type" evidence="6">
    <location>
        <begin position="6"/>
        <end position="38"/>
    </location>
</feature>